<dbReference type="EMBL" id="JBBLXS010000489">
    <property type="protein sequence ID" value="MEK0188007.1"/>
    <property type="molecule type" value="Genomic_DNA"/>
</dbReference>
<reference evidence="2 3" key="1">
    <citation type="journal article" date="2020" name="Harmful Algae">
        <title>Molecular and morphological characterization of a novel dihydroanatoxin-a producing Microcoleus species (cyanobacteria) from the Russian River, California, USA.</title>
        <authorList>
            <person name="Conklin K.Y."/>
            <person name="Stancheva R."/>
            <person name="Otten T.G."/>
            <person name="Fadness R."/>
            <person name="Boyer G.L."/>
            <person name="Read B."/>
            <person name="Zhang X."/>
            <person name="Sheath R.G."/>
        </authorList>
    </citation>
    <scope>NUCLEOTIDE SEQUENCE [LARGE SCALE GENOMIC DNA]</scope>
    <source>
        <strain evidence="2 3">PTRS2</strain>
    </source>
</reference>
<dbReference type="Gene3D" id="3.30.70.1290">
    <property type="entry name" value="Transposase IS200-like"/>
    <property type="match status" value="1"/>
</dbReference>
<evidence type="ECO:0000259" key="1">
    <source>
        <dbReference type="SMART" id="SM01321"/>
    </source>
</evidence>
<name>A0ABU8YU66_9CYAN</name>
<sequence length="226" mass="26255">PNASPLRVMESGIVKIYKINKAMKYNPEIHHRKSIRLKGYDYTQPGAYYITICSYQRQCLFGEVVAGIMKLNLISETIQYCWHRLPEHFPFIELDAFVIMPNHLHGIILIADGNTNKSQLFKQPIIQPVSSDRIPKLPKGTESGSLGALVQNFKSIVTRRVNRLTRNSGTIWQEGYYEEIIRDERAYDNIRKYIVQNPLKWHDDENYTLQNCDRNTRSPSNSLKIN</sequence>
<dbReference type="InterPro" id="IPR052715">
    <property type="entry name" value="RAYT_transposase"/>
</dbReference>
<evidence type="ECO:0000313" key="2">
    <source>
        <dbReference type="EMBL" id="MEK0188007.1"/>
    </source>
</evidence>
<dbReference type="SMART" id="SM01321">
    <property type="entry name" value="Y1_Tnp"/>
    <property type="match status" value="1"/>
</dbReference>
<comment type="caution">
    <text evidence="2">The sequence shown here is derived from an EMBL/GenBank/DDBJ whole genome shotgun (WGS) entry which is preliminary data.</text>
</comment>
<keyword evidence="3" id="KW-1185">Reference proteome</keyword>
<dbReference type="InterPro" id="IPR036515">
    <property type="entry name" value="Transposase_17_sf"/>
</dbReference>
<organism evidence="2 3">
    <name type="scientific">Microcoleus anatoxicus PTRS2</name>
    <dbReference type="NCBI Taxonomy" id="2705321"/>
    <lineage>
        <taxon>Bacteria</taxon>
        <taxon>Bacillati</taxon>
        <taxon>Cyanobacteriota</taxon>
        <taxon>Cyanophyceae</taxon>
        <taxon>Oscillatoriophycideae</taxon>
        <taxon>Oscillatoriales</taxon>
        <taxon>Microcoleaceae</taxon>
        <taxon>Microcoleus</taxon>
        <taxon>Microcoleus anatoxicus</taxon>
    </lineage>
</organism>
<dbReference type="PANTHER" id="PTHR36966:SF1">
    <property type="entry name" value="REP-ASSOCIATED TYROSINE TRANSPOSASE"/>
    <property type="match status" value="1"/>
</dbReference>
<gene>
    <name evidence="2" type="ORF">WMG39_24665</name>
</gene>
<dbReference type="RefSeq" id="WP_340541957.1">
    <property type="nucleotide sequence ID" value="NZ_JBBLXS010000489.1"/>
</dbReference>
<evidence type="ECO:0000313" key="3">
    <source>
        <dbReference type="Proteomes" id="UP001384579"/>
    </source>
</evidence>
<dbReference type="PANTHER" id="PTHR36966">
    <property type="entry name" value="REP-ASSOCIATED TYROSINE TRANSPOSASE"/>
    <property type="match status" value="1"/>
</dbReference>
<accession>A0ABU8YU66</accession>
<proteinExistence type="predicted"/>
<feature type="non-terminal residue" evidence="2">
    <location>
        <position position="1"/>
    </location>
</feature>
<dbReference type="SUPFAM" id="SSF143422">
    <property type="entry name" value="Transposase IS200-like"/>
    <property type="match status" value="1"/>
</dbReference>
<feature type="domain" description="Transposase IS200-like" evidence="1">
    <location>
        <begin position="43"/>
        <end position="197"/>
    </location>
</feature>
<dbReference type="InterPro" id="IPR002686">
    <property type="entry name" value="Transposase_17"/>
</dbReference>
<dbReference type="Proteomes" id="UP001384579">
    <property type="component" value="Unassembled WGS sequence"/>
</dbReference>
<protein>
    <submittedName>
        <fullName evidence="2">Transposase</fullName>
    </submittedName>
</protein>